<dbReference type="InterPro" id="IPR006539">
    <property type="entry name" value="P-type_ATPase_IV"/>
</dbReference>
<feature type="transmembrane region" description="Helical" evidence="21">
    <location>
        <begin position="999"/>
        <end position="1016"/>
    </location>
</feature>
<dbReference type="CDD" id="cd02073">
    <property type="entry name" value="P-type_ATPase_APLT_Dnf-like"/>
    <property type="match status" value="1"/>
</dbReference>
<dbReference type="Gene3D" id="2.20.70.30">
    <property type="entry name" value="Nascent polypeptide-associated complex domain"/>
    <property type="match status" value="1"/>
</dbReference>
<feature type="binding site" evidence="18">
    <location>
        <position position="820"/>
    </location>
    <ligand>
        <name>ATP</name>
        <dbReference type="ChEBI" id="CHEBI:30616"/>
    </ligand>
</feature>
<dbReference type="InterPro" id="IPR018303">
    <property type="entry name" value="ATPase_P-typ_P_site"/>
</dbReference>
<dbReference type="SUPFAM" id="SSF81653">
    <property type="entry name" value="Calcium ATPase, transduction domain A"/>
    <property type="match status" value="1"/>
</dbReference>
<dbReference type="PRINTS" id="PR00119">
    <property type="entry name" value="CATATPASE"/>
</dbReference>
<comment type="subunit">
    <text evidence="20">Part of the nascent polypeptide-associated complex (NAC).</text>
</comment>
<gene>
    <name evidence="24" type="ORF">E3P90_01994</name>
</gene>
<dbReference type="GO" id="GO:0012505">
    <property type="term" value="C:endomembrane system"/>
    <property type="evidence" value="ECO:0007669"/>
    <property type="project" value="UniProtKB-SubCell"/>
</dbReference>
<dbReference type="InterPro" id="IPR002715">
    <property type="entry name" value="Nas_poly-pep-assoc_cplx_dom"/>
</dbReference>
<feature type="binding site" evidence="19">
    <location>
        <position position="942"/>
    </location>
    <ligand>
        <name>Mg(2+)</name>
        <dbReference type="ChEBI" id="CHEBI:18420"/>
    </ligand>
</feature>
<dbReference type="GO" id="GO:0000287">
    <property type="term" value="F:magnesium ion binding"/>
    <property type="evidence" value="ECO:0007669"/>
    <property type="project" value="UniProtKB-UniRule"/>
</dbReference>
<dbReference type="SMART" id="SM01407">
    <property type="entry name" value="NAC"/>
    <property type="match status" value="1"/>
</dbReference>
<dbReference type="InterPro" id="IPR032631">
    <property type="entry name" value="P-type_ATPase_N"/>
</dbReference>
<proteinExistence type="inferred from homology"/>
<feature type="region of interest" description="Disordered" evidence="22">
    <location>
        <begin position="1466"/>
        <end position="1500"/>
    </location>
</feature>
<keyword evidence="20" id="KW-0805">Transcription regulation</keyword>
<feature type="binding site" evidence="18">
    <location>
        <position position="547"/>
    </location>
    <ligand>
        <name>ATP</name>
        <dbReference type="ChEBI" id="CHEBI:30616"/>
    </ligand>
</feature>
<evidence type="ECO:0000256" key="12">
    <source>
        <dbReference type="ARBA" id="ARBA00022967"/>
    </source>
</evidence>
<dbReference type="SUPFAM" id="SSF81660">
    <property type="entry name" value="Metal cation-transporting ATPase, ATP-binding domain N"/>
    <property type="match status" value="1"/>
</dbReference>
<evidence type="ECO:0000256" key="16">
    <source>
        <dbReference type="ARBA" id="ARBA00049128"/>
    </source>
</evidence>
<comment type="catalytic activity">
    <reaction evidence="16">
        <text>a 1,2-diacyl-sn-glycero-3-phosphoethanolamine(out) + ATP + H2O = a 1,2-diacyl-sn-glycero-3-phosphoethanolamine(in) + ADP + phosphate + H(+)</text>
        <dbReference type="Rhea" id="RHEA:66132"/>
        <dbReference type="ChEBI" id="CHEBI:15377"/>
        <dbReference type="ChEBI" id="CHEBI:15378"/>
        <dbReference type="ChEBI" id="CHEBI:30616"/>
        <dbReference type="ChEBI" id="CHEBI:43474"/>
        <dbReference type="ChEBI" id="CHEBI:64612"/>
        <dbReference type="ChEBI" id="CHEBI:456216"/>
    </reaction>
    <physiologicalReaction direction="left-to-right" evidence="16">
        <dbReference type="Rhea" id="RHEA:66133"/>
    </physiologicalReaction>
</comment>
<organism evidence="24 25">
    <name type="scientific">Wallemia ichthyophaga</name>
    <dbReference type="NCBI Taxonomy" id="245174"/>
    <lineage>
        <taxon>Eukaryota</taxon>
        <taxon>Fungi</taxon>
        <taxon>Dikarya</taxon>
        <taxon>Basidiomycota</taxon>
        <taxon>Wallemiomycotina</taxon>
        <taxon>Wallemiomycetes</taxon>
        <taxon>Wallemiales</taxon>
        <taxon>Wallemiaceae</taxon>
        <taxon>Wallemia</taxon>
    </lineage>
</organism>
<evidence type="ECO:0000256" key="6">
    <source>
        <dbReference type="ARBA" id="ARBA00022553"/>
    </source>
</evidence>
<evidence type="ECO:0000256" key="5">
    <source>
        <dbReference type="ARBA" id="ARBA00022448"/>
    </source>
</evidence>
<keyword evidence="5" id="KW-0813">Transport</keyword>
<evidence type="ECO:0000256" key="7">
    <source>
        <dbReference type="ARBA" id="ARBA00022692"/>
    </source>
</evidence>
<feature type="binding site" evidence="19">
    <location>
        <position position="547"/>
    </location>
    <ligand>
        <name>Mg(2+)</name>
        <dbReference type="ChEBI" id="CHEBI:18420"/>
    </ligand>
</feature>
<evidence type="ECO:0000256" key="3">
    <source>
        <dbReference type="ARBA" id="ARBA00005296"/>
    </source>
</evidence>
<comment type="caution">
    <text evidence="24">The sequence shown here is derived from an EMBL/GenBank/DDBJ whole genome shotgun (WGS) entry which is preliminary data.</text>
</comment>
<dbReference type="InterPro" id="IPR001757">
    <property type="entry name" value="P_typ_ATPase"/>
</dbReference>
<feature type="binding site" evidence="18">
    <location>
        <position position="639"/>
    </location>
    <ligand>
        <name>ATP</name>
        <dbReference type="ChEBI" id="CHEBI:30616"/>
    </ligand>
</feature>
<feature type="binding site" evidence="18">
    <location>
        <position position="680"/>
    </location>
    <ligand>
        <name>ATP</name>
        <dbReference type="ChEBI" id="CHEBI:30616"/>
    </ligand>
</feature>
<feature type="binding site" evidence="18">
    <location>
        <position position="941"/>
    </location>
    <ligand>
        <name>ATP</name>
        <dbReference type="ChEBI" id="CHEBI:30616"/>
    </ligand>
</feature>
<dbReference type="PANTHER" id="PTHR24092">
    <property type="entry name" value="PROBABLE PHOSPHOLIPID-TRANSPORTING ATPASE"/>
    <property type="match status" value="1"/>
</dbReference>
<dbReference type="Pfam" id="PF16209">
    <property type="entry name" value="PhoLip_ATPase_N"/>
    <property type="match status" value="1"/>
</dbReference>
<evidence type="ECO:0000256" key="17">
    <source>
        <dbReference type="PIRSR" id="PIRSR606539-1"/>
    </source>
</evidence>
<evidence type="ECO:0000256" key="9">
    <source>
        <dbReference type="ARBA" id="ARBA00022741"/>
    </source>
</evidence>
<reference evidence="24 25" key="1">
    <citation type="submission" date="2019-03" db="EMBL/GenBank/DDBJ databases">
        <title>Sequencing 23 genomes of Wallemia ichthyophaga.</title>
        <authorList>
            <person name="Gostincar C."/>
        </authorList>
    </citation>
    <scope>NUCLEOTIDE SEQUENCE [LARGE SCALE GENOMIC DNA]</scope>
    <source>
        <strain evidence="24 25">EXF-8621</strain>
    </source>
</reference>
<evidence type="ECO:0000256" key="13">
    <source>
        <dbReference type="ARBA" id="ARBA00022989"/>
    </source>
</evidence>
<dbReference type="Pfam" id="PF16212">
    <property type="entry name" value="PhoLip_ATPase_C"/>
    <property type="match status" value="1"/>
</dbReference>
<feature type="binding site" evidence="18">
    <location>
        <position position="549"/>
    </location>
    <ligand>
        <name>ATP</name>
        <dbReference type="ChEBI" id="CHEBI:30616"/>
    </ligand>
</feature>
<comment type="similarity">
    <text evidence="3 20">Belongs to the NAC-beta family.</text>
</comment>
<dbReference type="Pfam" id="PF13246">
    <property type="entry name" value="Cation_ATPase"/>
    <property type="match status" value="1"/>
</dbReference>
<dbReference type="FunFam" id="3.40.50.1000:FF:000014">
    <property type="entry name" value="Phospholipid-transporting ATPase"/>
    <property type="match status" value="1"/>
</dbReference>
<feature type="binding site" evidence="18">
    <location>
        <position position="819"/>
    </location>
    <ligand>
        <name>ATP</name>
        <dbReference type="ChEBI" id="CHEBI:30616"/>
    </ligand>
</feature>
<evidence type="ECO:0000256" key="8">
    <source>
        <dbReference type="ARBA" id="ARBA00022723"/>
    </source>
</evidence>
<feature type="transmembrane region" description="Helical" evidence="21">
    <location>
        <begin position="476"/>
        <end position="499"/>
    </location>
</feature>
<dbReference type="GO" id="GO:0016887">
    <property type="term" value="F:ATP hydrolysis activity"/>
    <property type="evidence" value="ECO:0007669"/>
    <property type="project" value="InterPro"/>
</dbReference>
<keyword evidence="6" id="KW-0597">Phosphoprotein</keyword>
<keyword evidence="20" id="KW-0804">Transcription</keyword>
<dbReference type="InterPro" id="IPR044492">
    <property type="entry name" value="P_typ_ATPase_HD_dom"/>
</dbReference>
<evidence type="ECO:0000256" key="10">
    <source>
        <dbReference type="ARBA" id="ARBA00022840"/>
    </source>
</evidence>
<dbReference type="Pfam" id="PF01849">
    <property type="entry name" value="NAC"/>
    <property type="match status" value="1"/>
</dbReference>
<keyword evidence="10 18" id="KW-0067">ATP-binding</keyword>
<dbReference type="FunFam" id="2.20.70.30:FF:000001">
    <property type="entry name" value="Transcription factor BTF3 homolog"/>
    <property type="match status" value="1"/>
</dbReference>
<sequence>MPNSIASSAKHLIEDDTDDDTINSPLNVDPNLRLRTVRSASSSIREAHRHDKRRESKRKRLREKVKKAANKLKDKNATVPDKSPVDGNRRNVYANIPLPPYELSKTGDPIAKYPRNKVRTAKYTLITFIPKNLLEQFRRVANIYFLLLVILQIFPIFGATTPQVAMLPLVAILVITGIKDAIEDYRRNVLDSQVNHSVTTKLNNFKNVNIPEDDRSLFEKTFNIDKGTSRGVRKLHDSNAAGLTDSVLYMHGNKADTMTSLTPSNNTIGVVDYANQTPGTSRWERTFWKKLQVGDFVLLRENDQIPADVVLLSTSDPDGMAFVETKNLDGETNLKPKKCLKATSGLCSEEDIEHSQFLIDSEPPNANLYSYNGVLRYKPRKTPESTVTQEAVEPATASELLLRGCSLRNTRWAIGFVVFTGGDTKIMLNGGETPSKRSKIEKETNFNVAMNFIILIAMCAIAAIANDAMMDSKVSINSLITFCACLIAFQNIVPISLYISIEIVKTIQAFFIWQDLDMYYPELDHPCVPKSWNISDDLGQIEYIFSDKTGTLTQNVMEFKKCSIAGKEYGEGITEAMLGAAKREGRELNFNISDLIESDRKHSIYHFFRALAICHDVIASVPDDSQPFKLEYKAQSPDEAALVATARDMGFAFVNRSNTWLELNVCGNVERYTPLKILEFNSSRKRMSVVVRTTDGRNLLLCKGADSVISERLRVDHDRYLFNETMRDLEEFANSGLRTLLVAQREVSQKEYHEWEAVYDKAAASITDREEEIEKSCDLIERDLVIVGATALEDKLQEGVPDSIQTLHKAGIKLWILTGDKVQTAIEIGFSCNLLDNGMEIMILSAENTHDTLLQIESSLNKLQSTDSNDGFIDKKYAVVVDGETLKYALNEENKSQFLNLGTQCETVLCCRVSPSQKAQTVSLVKEGKKAMTLSIGDGANDVAMIQQANIGIGIAGLEGAQASMSADYAIGQFRYLTHLLLVHGRWSYIRIAEMHANFFFKNIIFTLIMFLYLIYCSFDATYLFEYTYIMFYNLLFTSLPVIIMGAFEQDVNATASLAFPQLYKRGIAGLEYTRTKFWLYMLDGCYQACVCFFVAYGAYIGGTTQSYSGRDANSLWEVGVTICCTCVLCANGYVGLNTKYWTWMVWTVNIVTTLLVFIWTALYSAFDGQNFHGEVIDVFSSATFWFTVVITPVIALAPRFIIKLAHNTYMPMDKDIIRERWIVGHLKDELGVKHRREIEQEERQHKLVAIPEDVEMGVTNGHASIASFGLGRSVDDDDDSYVREEENGKNQLQLPPLAVWQPMSRSVTSSRTTPYNIASGSVSELEMNEYPPTSPVRYSGRNPMSESREPLVQQGGKNAPRRKQVRKPHTEADDQKIQAALKKINVQHVPGIDEVNMFKEDGNVIHFAKPIVHSAESANTTAVYGRAQNKELTELVPGILPQLGADSLANLRRLAEQYQQLTQAQQQQAVNKAKEDGNDDDVPDLVENFENGDENKNVD</sequence>
<feature type="transmembrane region" description="Helical" evidence="21">
    <location>
        <begin position="164"/>
        <end position="182"/>
    </location>
</feature>
<dbReference type="InterPro" id="IPR023214">
    <property type="entry name" value="HAD_sf"/>
</dbReference>
<feature type="transmembrane region" description="Helical" evidence="21">
    <location>
        <begin position="1119"/>
        <end position="1137"/>
    </location>
</feature>
<feature type="transmembrane region" description="Helical" evidence="21">
    <location>
        <begin position="1144"/>
        <end position="1163"/>
    </location>
</feature>
<evidence type="ECO:0000313" key="25">
    <source>
        <dbReference type="Proteomes" id="UP000306954"/>
    </source>
</evidence>
<dbReference type="Gene3D" id="3.40.50.1000">
    <property type="entry name" value="HAD superfamily/HAD-like"/>
    <property type="match status" value="1"/>
</dbReference>
<comment type="catalytic activity">
    <reaction evidence="15 21">
        <text>ATP + H2O + phospholipidSide 1 = ADP + phosphate + phospholipidSide 2.</text>
        <dbReference type="EC" id="7.6.2.1"/>
    </reaction>
</comment>
<dbReference type="SFLD" id="SFLDF00027">
    <property type="entry name" value="p-type_atpase"/>
    <property type="match status" value="1"/>
</dbReference>
<feature type="active site" description="4-aspartylphosphate intermediate" evidence="17">
    <location>
        <position position="547"/>
    </location>
</feature>
<dbReference type="PROSITE" id="PS00154">
    <property type="entry name" value="ATPASE_E1_E2"/>
    <property type="match status" value="1"/>
</dbReference>
<feature type="transmembrane region" description="Helical" evidence="21">
    <location>
        <begin position="1078"/>
        <end position="1099"/>
    </location>
</feature>
<feature type="binding site" evidence="18">
    <location>
        <position position="942"/>
    </location>
    <ligand>
        <name>ATP</name>
        <dbReference type="ChEBI" id="CHEBI:30616"/>
    </ligand>
</feature>
<evidence type="ECO:0000256" key="14">
    <source>
        <dbReference type="ARBA" id="ARBA00023136"/>
    </source>
</evidence>
<evidence type="ECO:0000256" key="22">
    <source>
        <dbReference type="SAM" id="MobiDB-lite"/>
    </source>
</evidence>
<dbReference type="CDD" id="cd22055">
    <property type="entry name" value="NAC_BTF3"/>
    <property type="match status" value="1"/>
</dbReference>
<dbReference type="SUPFAM" id="SSF56784">
    <property type="entry name" value="HAD-like"/>
    <property type="match status" value="1"/>
</dbReference>
<dbReference type="Pfam" id="PF00122">
    <property type="entry name" value="E1-E2_ATPase"/>
    <property type="match status" value="1"/>
</dbReference>
<evidence type="ECO:0000256" key="21">
    <source>
        <dbReference type="RuleBase" id="RU362033"/>
    </source>
</evidence>
<dbReference type="EMBL" id="SPOF01000018">
    <property type="protein sequence ID" value="TIB12523.1"/>
    <property type="molecule type" value="Genomic_DNA"/>
</dbReference>
<feature type="domain" description="NAC-A/B" evidence="23">
    <location>
        <begin position="1372"/>
        <end position="1437"/>
    </location>
</feature>
<dbReference type="InterPro" id="IPR023299">
    <property type="entry name" value="ATPase_P-typ_cyto_dom_N"/>
</dbReference>
<feature type="region of interest" description="Disordered" evidence="22">
    <location>
        <begin position="1327"/>
        <end position="1374"/>
    </location>
</feature>
<feature type="binding site" evidence="19">
    <location>
        <position position="549"/>
    </location>
    <ligand>
        <name>Mg(2+)</name>
        <dbReference type="ChEBI" id="CHEBI:18420"/>
    </ligand>
</feature>
<feature type="binding site" evidence="18">
    <location>
        <position position="703"/>
    </location>
    <ligand>
        <name>ATP</name>
        <dbReference type="ChEBI" id="CHEBI:30616"/>
    </ligand>
</feature>
<keyword evidence="9 18" id="KW-0547">Nucleotide-binding</keyword>
<dbReference type="GO" id="GO:0005524">
    <property type="term" value="F:ATP binding"/>
    <property type="evidence" value="ECO:0007669"/>
    <property type="project" value="UniProtKB-UniRule"/>
</dbReference>
<comment type="similarity">
    <text evidence="4 21">Belongs to the cation transport ATPase (P-type) (TC 3.A.3) family. Type IV subfamily.</text>
</comment>
<feature type="binding site" evidence="19">
    <location>
        <position position="938"/>
    </location>
    <ligand>
        <name>Mg(2+)</name>
        <dbReference type="ChEBI" id="CHEBI:18420"/>
    </ligand>
</feature>
<dbReference type="FunFam" id="3.40.50.1000:FF:000001">
    <property type="entry name" value="Phospholipid-transporting ATPase IC"/>
    <property type="match status" value="1"/>
</dbReference>
<feature type="region of interest" description="Disordered" evidence="22">
    <location>
        <begin position="1"/>
        <end position="91"/>
    </location>
</feature>
<dbReference type="PANTHER" id="PTHR24092:SF180">
    <property type="entry name" value="PHOSPHOLIPID-TRANSPORTING ATPASE DNF1-RELATED"/>
    <property type="match status" value="1"/>
</dbReference>
<keyword evidence="12 21" id="KW-1278">Translocase</keyword>
<evidence type="ECO:0000256" key="11">
    <source>
        <dbReference type="ARBA" id="ARBA00022842"/>
    </source>
</evidence>
<feature type="transmembrane region" description="Helical" evidence="21">
    <location>
        <begin position="140"/>
        <end position="158"/>
    </location>
</feature>
<keyword evidence="11 19" id="KW-0460">Magnesium</keyword>
<feature type="binding site" evidence="18">
    <location>
        <position position="548"/>
    </location>
    <ligand>
        <name>ATP</name>
        <dbReference type="ChEBI" id="CHEBI:30616"/>
    </ligand>
</feature>
<dbReference type="InterPro" id="IPR059000">
    <property type="entry name" value="ATPase_P-type_domA"/>
</dbReference>
<dbReference type="InterPro" id="IPR032630">
    <property type="entry name" value="P_typ_ATPase_c"/>
</dbReference>
<feature type="transmembrane region" description="Helical" evidence="21">
    <location>
        <begin position="446"/>
        <end position="464"/>
    </location>
</feature>
<dbReference type="Gene3D" id="2.70.150.10">
    <property type="entry name" value="Calcium-transporting ATPase, cytoplasmic transduction domain A"/>
    <property type="match status" value="1"/>
</dbReference>
<evidence type="ECO:0000256" key="1">
    <source>
        <dbReference type="ARBA" id="ARBA00004127"/>
    </source>
</evidence>
<keyword evidence="13 21" id="KW-1133">Transmembrane helix</keyword>
<dbReference type="Proteomes" id="UP000306954">
    <property type="component" value="Unassembled WGS sequence"/>
</dbReference>
<evidence type="ECO:0000256" key="19">
    <source>
        <dbReference type="PIRSR" id="PIRSR606539-3"/>
    </source>
</evidence>
<keyword evidence="7 21" id="KW-0812">Transmembrane</keyword>
<dbReference type="InterPro" id="IPR023298">
    <property type="entry name" value="ATPase_P-typ_TM_dom_sf"/>
</dbReference>
<dbReference type="InterPro" id="IPR008250">
    <property type="entry name" value="ATPase_P-typ_transduc_dom_A_sf"/>
</dbReference>
<dbReference type="GO" id="GO:0005854">
    <property type="term" value="C:nascent polypeptide-associated complex"/>
    <property type="evidence" value="ECO:0007669"/>
    <property type="project" value="UniProtKB-ARBA"/>
</dbReference>
<feature type="compositionally biased region" description="Basic residues" evidence="22">
    <location>
        <begin position="50"/>
        <end position="70"/>
    </location>
</feature>
<dbReference type="SUPFAM" id="SSF81665">
    <property type="entry name" value="Calcium ATPase, transmembrane domain M"/>
    <property type="match status" value="1"/>
</dbReference>
<keyword evidence="8 19" id="KW-0479">Metal-binding</keyword>
<feature type="transmembrane region" description="Helical" evidence="21">
    <location>
        <begin position="1028"/>
        <end position="1048"/>
    </location>
</feature>
<evidence type="ECO:0000313" key="24">
    <source>
        <dbReference type="EMBL" id="TIB12523.1"/>
    </source>
</evidence>
<dbReference type="EC" id="7.6.2.1" evidence="21"/>
<feature type="binding site" evidence="18">
    <location>
        <position position="918"/>
    </location>
    <ligand>
        <name>ATP</name>
        <dbReference type="ChEBI" id="CHEBI:30616"/>
    </ligand>
</feature>
<evidence type="ECO:0000256" key="20">
    <source>
        <dbReference type="RuleBase" id="RU361272"/>
    </source>
</evidence>
<dbReference type="GO" id="GO:0005886">
    <property type="term" value="C:plasma membrane"/>
    <property type="evidence" value="ECO:0007669"/>
    <property type="project" value="TreeGrafter"/>
</dbReference>
<dbReference type="FunFam" id="3.40.1110.10:FF:000087">
    <property type="entry name" value="Phospholipid-transporting ATPase"/>
    <property type="match status" value="1"/>
</dbReference>
<comment type="subcellular location">
    <subcellularLocation>
        <location evidence="2">Cytoplasm</location>
    </subcellularLocation>
    <subcellularLocation>
        <location evidence="1">Endomembrane system</location>
        <topology evidence="1">Multi-pass membrane protein</topology>
    </subcellularLocation>
    <subcellularLocation>
        <location evidence="21">Membrane</location>
        <topology evidence="21">Multi-pass membrane protein</topology>
    </subcellularLocation>
</comment>
<evidence type="ECO:0000256" key="18">
    <source>
        <dbReference type="PIRSR" id="PIRSR606539-2"/>
    </source>
</evidence>
<feature type="binding site" evidence="18">
    <location>
        <position position="912"/>
    </location>
    <ligand>
        <name>ATP</name>
        <dbReference type="ChEBI" id="CHEBI:30616"/>
    </ligand>
</feature>
<dbReference type="GO" id="GO:0045332">
    <property type="term" value="P:phospholipid translocation"/>
    <property type="evidence" value="ECO:0007669"/>
    <property type="project" value="TreeGrafter"/>
</dbReference>
<feature type="transmembrane region" description="Helical" evidence="21">
    <location>
        <begin position="1183"/>
        <end position="1203"/>
    </location>
</feature>
<dbReference type="InterPro" id="IPR036412">
    <property type="entry name" value="HAD-like_sf"/>
</dbReference>
<dbReference type="SFLD" id="SFLDG00002">
    <property type="entry name" value="C1.7:_P-type_atpase_like"/>
    <property type="match status" value="1"/>
</dbReference>
<feature type="binding site" evidence="18">
    <location>
        <position position="738"/>
    </location>
    <ligand>
        <name>ATP</name>
        <dbReference type="ChEBI" id="CHEBI:30616"/>
    </ligand>
</feature>
<dbReference type="PROSITE" id="PS51151">
    <property type="entry name" value="NAC_AB"/>
    <property type="match status" value="1"/>
</dbReference>
<dbReference type="InterPro" id="IPR038187">
    <property type="entry name" value="NAC_A/B_dom_sf"/>
</dbReference>
<dbReference type="Gene3D" id="3.40.1110.10">
    <property type="entry name" value="Calcium-transporting ATPase, cytoplasmic domain N"/>
    <property type="match status" value="1"/>
</dbReference>
<protein>
    <recommendedName>
        <fullName evidence="20 21">Multifunctional fusion protein</fullName>
    </recommendedName>
    <domain>
        <recommendedName>
            <fullName evidence="21">Phospholipid-transporting ATPase</fullName>
            <ecNumber evidence="21">7.6.2.1</ecNumber>
        </recommendedName>
    </domain>
    <domain>
        <recommendedName>
            <fullName evidence="20">Nascent polypeptide-associated complex subunit beta</fullName>
        </recommendedName>
    </domain>
</protein>
<evidence type="ECO:0000259" key="23">
    <source>
        <dbReference type="PROSITE" id="PS51151"/>
    </source>
</evidence>
<dbReference type="NCBIfam" id="TIGR01494">
    <property type="entry name" value="ATPase_P-type"/>
    <property type="match status" value="2"/>
</dbReference>
<keyword evidence="14 21" id="KW-0472">Membrane</keyword>
<evidence type="ECO:0000256" key="2">
    <source>
        <dbReference type="ARBA" id="ARBA00004496"/>
    </source>
</evidence>
<name>A0A4T0HCZ2_WALIC</name>
<dbReference type="SFLD" id="SFLDS00003">
    <property type="entry name" value="Haloacid_Dehalogenase"/>
    <property type="match status" value="1"/>
</dbReference>
<accession>A0A4T0HCZ2</accession>
<evidence type="ECO:0000256" key="15">
    <source>
        <dbReference type="ARBA" id="ARBA00034036"/>
    </source>
</evidence>
<dbReference type="GO" id="GO:0140326">
    <property type="term" value="F:ATPase-coupled intramembrane lipid transporter activity"/>
    <property type="evidence" value="ECO:0007669"/>
    <property type="project" value="UniProtKB-EC"/>
</dbReference>
<feature type="binding site" evidence="18">
    <location>
        <position position="818"/>
    </location>
    <ligand>
        <name>ATP</name>
        <dbReference type="ChEBI" id="CHEBI:30616"/>
    </ligand>
</feature>
<evidence type="ECO:0000256" key="4">
    <source>
        <dbReference type="ARBA" id="ARBA00008109"/>
    </source>
</evidence>
<dbReference type="NCBIfam" id="TIGR01652">
    <property type="entry name" value="ATPase-Plipid"/>
    <property type="match status" value="1"/>
</dbReference>
<comment type="cofactor">
    <cofactor evidence="19">
        <name>Mg(2+)</name>
        <dbReference type="ChEBI" id="CHEBI:18420"/>
    </cofactor>
</comment>